<keyword evidence="2" id="KW-0472">Membrane</keyword>
<dbReference type="KEGG" id="sclf:BB341_10130"/>
<feature type="compositionally biased region" description="Gly residues" evidence="1">
    <location>
        <begin position="332"/>
        <end position="383"/>
    </location>
</feature>
<feature type="region of interest" description="Disordered" evidence="1">
    <location>
        <begin position="57"/>
        <end position="180"/>
    </location>
</feature>
<gene>
    <name evidence="3" type="ORF">SCLAV_3710</name>
</gene>
<feature type="transmembrane region" description="Helical" evidence="2">
    <location>
        <begin position="410"/>
        <end position="431"/>
    </location>
</feature>
<organism evidence="3 4">
    <name type="scientific">Streptomyces clavuligerus</name>
    <dbReference type="NCBI Taxonomy" id="1901"/>
    <lineage>
        <taxon>Bacteria</taxon>
        <taxon>Bacillati</taxon>
        <taxon>Actinomycetota</taxon>
        <taxon>Actinomycetes</taxon>
        <taxon>Kitasatosporales</taxon>
        <taxon>Streptomycetaceae</taxon>
        <taxon>Streptomyces</taxon>
    </lineage>
</organism>
<dbReference type="Proteomes" id="UP000002357">
    <property type="component" value="Chromosome"/>
</dbReference>
<proteinExistence type="predicted"/>
<feature type="region of interest" description="Disordered" evidence="1">
    <location>
        <begin position="326"/>
        <end position="405"/>
    </location>
</feature>
<feature type="compositionally biased region" description="Low complexity" evidence="1">
    <location>
        <begin position="57"/>
        <end position="76"/>
    </location>
</feature>
<sequence length="440" mass="44426">MRIRTPPTPPGEGRARRPGPRHSGPPTRRGLMRIRRTLVIAAATAVISPAALWVAPAASATPPGTSPAPSTAESTPVTGEPGPPKDAGDTRGPRDPKGPAGVTNPQDSTKDGGPKDGPEEKDKDAAGRTPSGPVPSSTPAQPDRKPQDTKERPGTGPLPPIPPGTIGAGSPHGDDETGESCATRIEDSPLLQTELRGLPRKVEAGSGWVEYTFRLTNKADRERTGIRVYTEAWGPEQPVGRDMVIDHQWLDQGTWRNVDVDRSTFGAAGALKPGQSAEAKLRLRVDATKKPGTGSAFSGAGFSEKIDGKLHCESAREGRYAFTVVAPDKEPGGNGGSGTGGSGPGGPTSGGSGSGGSGDGATTGGGAEQPGGGQGQGGAGAGDGRPDPQGGRDETPLGGNLAATGSDRTLPVIAGIGALAVVAGAGTFLAARRRRTSRTA</sequence>
<accession>E2Q367</accession>
<keyword evidence="4" id="KW-1185">Reference proteome</keyword>
<protein>
    <recommendedName>
        <fullName evidence="5">Gram-positive cocci surface proteins LPxTG domain-containing protein</fullName>
    </recommendedName>
</protein>
<dbReference type="AlphaFoldDB" id="E2Q367"/>
<feature type="compositionally biased region" description="Pro residues" evidence="1">
    <location>
        <begin position="1"/>
        <end position="10"/>
    </location>
</feature>
<keyword evidence="2" id="KW-0812">Transmembrane</keyword>
<evidence type="ECO:0000256" key="2">
    <source>
        <dbReference type="SAM" id="Phobius"/>
    </source>
</evidence>
<reference evidence="3 4" key="1">
    <citation type="journal article" date="2010" name="Genome Biol. Evol.">
        <title>The sequence of a 1.8-mb bacterial linear plasmid reveals a rich evolutionary reservoir of secondary metabolic pathways.</title>
        <authorList>
            <person name="Medema M.H."/>
            <person name="Trefzer A."/>
            <person name="Kovalchuk A."/>
            <person name="van den Berg M."/>
            <person name="Mueller U."/>
            <person name="Heijne W."/>
            <person name="Wu L."/>
            <person name="Alam M.T."/>
            <person name="Ronning C.M."/>
            <person name="Nierman W.C."/>
            <person name="Bovenberg R.A.L."/>
            <person name="Breitling R."/>
            <person name="Takano E."/>
        </authorList>
    </citation>
    <scope>NUCLEOTIDE SEQUENCE [LARGE SCALE GENOMIC DNA]</scope>
    <source>
        <strain evidence="4">ATCC 27064 / DSM 738 / JCM 4710 / NBRC 13307 / NCIMB 12785 / NRRL 3585 / VKM Ac-602</strain>
    </source>
</reference>
<feature type="region of interest" description="Disordered" evidence="1">
    <location>
        <begin position="1"/>
        <end position="32"/>
    </location>
</feature>
<evidence type="ECO:0000313" key="3">
    <source>
        <dbReference type="EMBL" id="EFG08782.1"/>
    </source>
</evidence>
<evidence type="ECO:0000256" key="1">
    <source>
        <dbReference type="SAM" id="MobiDB-lite"/>
    </source>
</evidence>
<feature type="compositionally biased region" description="Basic and acidic residues" evidence="1">
    <location>
        <begin position="142"/>
        <end position="153"/>
    </location>
</feature>
<feature type="compositionally biased region" description="Basic and acidic residues" evidence="1">
    <location>
        <begin position="384"/>
        <end position="395"/>
    </location>
</feature>
<keyword evidence="2" id="KW-1133">Transmembrane helix</keyword>
<evidence type="ECO:0000313" key="4">
    <source>
        <dbReference type="Proteomes" id="UP000002357"/>
    </source>
</evidence>
<evidence type="ECO:0008006" key="5">
    <source>
        <dbReference type="Google" id="ProtNLM"/>
    </source>
</evidence>
<dbReference type="EMBL" id="CM000913">
    <property type="protein sequence ID" value="EFG08782.1"/>
    <property type="molecule type" value="Genomic_DNA"/>
</dbReference>
<dbReference type="NCBIfam" id="NF041528">
    <property type="entry name" value="strep_LAETG"/>
    <property type="match status" value="1"/>
</dbReference>
<feature type="compositionally biased region" description="Basic and acidic residues" evidence="1">
    <location>
        <begin position="108"/>
        <end position="126"/>
    </location>
</feature>
<name>E2Q367_STRCL</name>
<feature type="compositionally biased region" description="Basic and acidic residues" evidence="1">
    <location>
        <begin position="86"/>
        <end position="97"/>
    </location>
</feature>
<dbReference type="eggNOG" id="ENOG502ZBYP">
    <property type="taxonomic scope" value="Bacteria"/>
</dbReference>